<gene>
    <name evidence="1" type="ORF">E4T82_09925</name>
</gene>
<evidence type="ECO:0000313" key="1">
    <source>
        <dbReference type="EMBL" id="TFU96993.1"/>
    </source>
</evidence>
<name>A0A4Y9J7I9_9STRE</name>
<dbReference type="RefSeq" id="WP_135182665.1">
    <property type="nucleotide sequence ID" value="NZ_JADGKZ010000018.1"/>
</dbReference>
<dbReference type="EMBL" id="SPPD01000018">
    <property type="protein sequence ID" value="TFU96993.1"/>
    <property type="molecule type" value="Genomic_DNA"/>
</dbReference>
<evidence type="ECO:0000313" key="2">
    <source>
        <dbReference type="Proteomes" id="UP000297253"/>
    </source>
</evidence>
<protein>
    <submittedName>
        <fullName evidence="1">Uncharacterized protein</fullName>
    </submittedName>
</protein>
<organism evidence="1 2">
    <name type="scientific">Streptococcus cuniculi</name>
    <dbReference type="NCBI Taxonomy" id="1432788"/>
    <lineage>
        <taxon>Bacteria</taxon>
        <taxon>Bacillati</taxon>
        <taxon>Bacillota</taxon>
        <taxon>Bacilli</taxon>
        <taxon>Lactobacillales</taxon>
        <taxon>Streptococcaceae</taxon>
        <taxon>Streptococcus</taxon>
    </lineage>
</organism>
<dbReference type="OrthoDB" id="2608897at2"/>
<proteinExistence type="predicted"/>
<comment type="caution">
    <text evidence="1">The sequence shown here is derived from an EMBL/GenBank/DDBJ whole genome shotgun (WGS) entry which is preliminary data.</text>
</comment>
<dbReference type="AlphaFoldDB" id="A0A4Y9J7I9"/>
<accession>A0A4Y9J7I9</accession>
<sequence length="137" mass="15720">MERFEISVKGVVAKDIENILTLMDFNAKNIISCHFFIENRDIYHYESIDFGHYFTQPATCYFHLKNISIGPLIEDVLLIISGSLSAVEITCDFPYSLEQYRISSQKILEKLQAFKSQANSVVFGFEPLDAEDILLEL</sequence>
<reference evidence="1 2" key="1">
    <citation type="submission" date="2019-03" db="EMBL/GenBank/DDBJ databases">
        <title>Diversity of the mouse oral microbiome.</title>
        <authorList>
            <person name="Joseph S."/>
            <person name="Aduse-Opoku J."/>
            <person name="Curtis M."/>
            <person name="Wade W."/>
            <person name="Hashim A."/>
        </authorList>
    </citation>
    <scope>NUCLEOTIDE SEQUENCE [LARGE SCALE GENOMIC DNA]</scope>
    <source>
        <strain evidence="1 2">WM131</strain>
    </source>
</reference>
<dbReference type="Proteomes" id="UP000297253">
    <property type="component" value="Unassembled WGS sequence"/>
</dbReference>